<evidence type="ECO:0000256" key="18">
    <source>
        <dbReference type="SAM" id="Phobius"/>
    </source>
</evidence>
<dbReference type="Pfam" id="PF00358">
    <property type="entry name" value="PTS_EIIA_1"/>
    <property type="match status" value="1"/>
</dbReference>
<dbReference type="PROSITE" id="PS51093">
    <property type="entry name" value="PTS_EIIA_TYPE_1"/>
    <property type="match status" value="1"/>
</dbReference>
<evidence type="ECO:0000313" key="22">
    <source>
        <dbReference type="EMBL" id="EEW37908.1"/>
    </source>
</evidence>
<evidence type="ECO:0000313" key="23">
    <source>
        <dbReference type="Proteomes" id="UP000005926"/>
    </source>
</evidence>
<dbReference type="InterPro" id="IPR001996">
    <property type="entry name" value="PTS_IIB_1"/>
</dbReference>
<dbReference type="EC" id="2.7.1.211" evidence="11"/>
<keyword evidence="6" id="KW-0598">Phosphotransferase system</keyword>
<evidence type="ECO:0000259" key="19">
    <source>
        <dbReference type="PROSITE" id="PS51093"/>
    </source>
</evidence>
<feature type="transmembrane region" description="Helical" evidence="18">
    <location>
        <begin position="213"/>
        <end position="232"/>
    </location>
</feature>
<reference evidence="22 23" key="1">
    <citation type="submission" date="2009-08" db="EMBL/GenBank/DDBJ databases">
        <authorList>
            <person name="Muzny D."/>
            <person name="Qin X."/>
            <person name="Deng J."/>
            <person name="Jiang H."/>
            <person name="Liu Y."/>
            <person name="Qu J."/>
            <person name="Song X.-Z."/>
            <person name="Zhang L."/>
            <person name="Thornton R."/>
            <person name="Coyle M."/>
            <person name="Francisco L."/>
            <person name="Jackson L."/>
            <person name="Javaid M."/>
            <person name="Korchina V."/>
            <person name="Kovar C."/>
            <person name="Mata R."/>
            <person name="Mathew T."/>
            <person name="Ngo R."/>
            <person name="Nguyen L."/>
            <person name="Nguyen N."/>
            <person name="Okwuonu G."/>
            <person name="Ongeri F."/>
            <person name="Pham C."/>
            <person name="Simmons D."/>
            <person name="Wilczek-Boney K."/>
            <person name="Hale W."/>
            <person name="Jakkamsetti A."/>
            <person name="Pham P."/>
            <person name="Ruth R."/>
            <person name="San Lucas F."/>
            <person name="Warren J."/>
            <person name="Zhang J."/>
            <person name="Zhao Z."/>
            <person name="Zhou C."/>
            <person name="Zhu D."/>
            <person name="Lee S."/>
            <person name="Bess C."/>
            <person name="Blankenburg K."/>
            <person name="Forbes L."/>
            <person name="Fu Q."/>
            <person name="Gubbala S."/>
            <person name="Hirani K."/>
            <person name="Jayaseelan J.C."/>
            <person name="Lara F."/>
            <person name="Munidasa M."/>
            <person name="Palculict T."/>
            <person name="Patil S."/>
            <person name="Pu L.-L."/>
            <person name="Saada N."/>
            <person name="Tang L."/>
            <person name="Weissenberger G."/>
            <person name="Zhu Y."/>
            <person name="Hemphill L."/>
            <person name="Shang Y."/>
            <person name="Youmans B."/>
            <person name="Ayvaz T."/>
            <person name="Ross M."/>
            <person name="Santibanez J."/>
            <person name="Aqrawi P."/>
            <person name="Gross S."/>
            <person name="Joshi V."/>
            <person name="Fowler G."/>
            <person name="Nazareth L."/>
            <person name="Reid J."/>
            <person name="Worley K."/>
            <person name="Petrosino J."/>
            <person name="Highlander S."/>
            <person name="Gibbs R."/>
        </authorList>
    </citation>
    <scope>NUCLEOTIDE SEQUENCE [LARGE SCALE GENOMIC DNA]</scope>
    <source>
        <strain evidence="22 23">ATCC 49175</strain>
    </source>
</reference>
<keyword evidence="23" id="KW-1185">Reference proteome</keyword>
<feature type="transmembrane region" description="Helical" evidence="18">
    <location>
        <begin position="385"/>
        <end position="405"/>
    </location>
</feature>
<dbReference type="eggNOG" id="COG1263">
    <property type="taxonomic scope" value="Bacteria"/>
</dbReference>
<evidence type="ECO:0000256" key="2">
    <source>
        <dbReference type="ARBA" id="ARBA00022448"/>
    </source>
</evidence>
<gene>
    <name evidence="22" type="ORF">HMPREF0444_0421</name>
</gene>
<evidence type="ECO:0000256" key="9">
    <source>
        <dbReference type="ARBA" id="ARBA00022989"/>
    </source>
</evidence>
<dbReference type="AlphaFoldDB" id="C8NES6"/>
<dbReference type="GeneID" id="78413246"/>
<dbReference type="eggNOG" id="COG2190">
    <property type="taxonomic scope" value="Bacteria"/>
</dbReference>
<feature type="transmembrane region" description="Helical" evidence="18">
    <location>
        <begin position="143"/>
        <end position="164"/>
    </location>
</feature>
<feature type="transmembrane region" description="Helical" evidence="18">
    <location>
        <begin position="275"/>
        <end position="294"/>
    </location>
</feature>
<feature type="domain" description="PTS EIIB type-1" evidence="20">
    <location>
        <begin position="4"/>
        <end position="87"/>
    </location>
</feature>
<dbReference type="PROSITE" id="PS51103">
    <property type="entry name" value="PTS_EIIC_TYPE_1"/>
    <property type="match status" value="1"/>
</dbReference>
<evidence type="ECO:0000256" key="7">
    <source>
        <dbReference type="ARBA" id="ARBA00022692"/>
    </source>
</evidence>
<dbReference type="GO" id="GO:0009401">
    <property type="term" value="P:phosphoenolpyruvate-dependent sugar phosphotransferase system"/>
    <property type="evidence" value="ECO:0007669"/>
    <property type="project" value="UniProtKB-KW"/>
</dbReference>
<evidence type="ECO:0000256" key="5">
    <source>
        <dbReference type="ARBA" id="ARBA00022679"/>
    </source>
</evidence>
<dbReference type="Proteomes" id="UP000005926">
    <property type="component" value="Unassembled WGS sequence"/>
</dbReference>
<dbReference type="PROSITE" id="PS00371">
    <property type="entry name" value="PTS_EIIA_TYPE_1_HIS"/>
    <property type="match status" value="1"/>
</dbReference>
<dbReference type="SUPFAM" id="SSF55604">
    <property type="entry name" value="Glucose permease domain IIB"/>
    <property type="match status" value="1"/>
</dbReference>
<dbReference type="GO" id="GO:0022878">
    <property type="term" value="F:protein-N(PI)-phosphohistidine-sucrose phosphotransferase system transporter activity"/>
    <property type="evidence" value="ECO:0007669"/>
    <property type="project" value="RHEA"/>
</dbReference>
<organism evidence="22 23">
    <name type="scientific">Granulicatella adiacens ATCC 49175</name>
    <dbReference type="NCBI Taxonomy" id="638301"/>
    <lineage>
        <taxon>Bacteria</taxon>
        <taxon>Bacillati</taxon>
        <taxon>Bacillota</taxon>
        <taxon>Bacilli</taxon>
        <taxon>Lactobacillales</taxon>
        <taxon>Carnobacteriaceae</taxon>
        <taxon>Granulicatella</taxon>
    </lineage>
</organism>
<dbReference type="InterPro" id="IPR011055">
    <property type="entry name" value="Dup_hybrid_motif"/>
</dbReference>
<feature type="domain" description="PTS EIIC type-1" evidence="21">
    <location>
        <begin position="106"/>
        <end position="463"/>
    </location>
</feature>
<dbReference type="CDD" id="cd00212">
    <property type="entry name" value="PTS_IIB_glc"/>
    <property type="match status" value="1"/>
</dbReference>
<dbReference type="STRING" id="638301.HMPREF0444_0421"/>
<proteinExistence type="predicted"/>
<dbReference type="EMBL" id="ACKZ01000009">
    <property type="protein sequence ID" value="EEW37908.1"/>
    <property type="molecule type" value="Genomic_DNA"/>
</dbReference>
<dbReference type="Pfam" id="PF02378">
    <property type="entry name" value="PTS_EIIC"/>
    <property type="match status" value="1"/>
</dbReference>
<keyword evidence="9 18" id="KW-1133">Transmembrane helix</keyword>
<evidence type="ECO:0000256" key="3">
    <source>
        <dbReference type="ARBA" id="ARBA00022475"/>
    </source>
</evidence>
<feature type="domain" description="PTS EIIA type-1" evidence="19">
    <location>
        <begin position="501"/>
        <end position="605"/>
    </location>
</feature>
<dbReference type="FunFam" id="3.30.1360.60:FF:000001">
    <property type="entry name" value="PTS system glucose-specific IIBC component PtsG"/>
    <property type="match status" value="1"/>
</dbReference>
<feature type="transmembrane region" description="Helical" evidence="18">
    <location>
        <begin position="176"/>
        <end position="193"/>
    </location>
</feature>
<dbReference type="PANTHER" id="PTHR30175:SF7">
    <property type="entry name" value="NEGATIVE REGULATOR OF SACY ACTIVITY"/>
    <property type="match status" value="1"/>
</dbReference>
<dbReference type="eggNOG" id="COG1264">
    <property type="taxonomic scope" value="Bacteria"/>
</dbReference>
<keyword evidence="4" id="KW-0762">Sugar transport</keyword>
<keyword evidence="8" id="KW-0418">Kinase</keyword>
<feature type="active site" description="Phosphocysteine intermediate; for EIIB activity" evidence="16">
    <location>
        <position position="26"/>
    </location>
</feature>
<feature type="transmembrane region" description="Helical" evidence="18">
    <location>
        <begin position="244"/>
        <end position="269"/>
    </location>
</feature>
<evidence type="ECO:0000259" key="21">
    <source>
        <dbReference type="PROSITE" id="PS51103"/>
    </source>
</evidence>
<dbReference type="FunFam" id="2.70.70.10:FF:000001">
    <property type="entry name" value="PTS system glucose-specific IIA component"/>
    <property type="match status" value="1"/>
</dbReference>
<feature type="transmembrane region" description="Helical" evidence="18">
    <location>
        <begin position="359"/>
        <end position="379"/>
    </location>
</feature>
<evidence type="ECO:0000256" key="8">
    <source>
        <dbReference type="ARBA" id="ARBA00022777"/>
    </source>
</evidence>
<dbReference type="InterPro" id="IPR018113">
    <property type="entry name" value="PTrfase_EIIB_Cys"/>
</dbReference>
<evidence type="ECO:0000256" key="10">
    <source>
        <dbReference type="ARBA" id="ARBA00023136"/>
    </source>
</evidence>
<protein>
    <recommendedName>
        <fullName evidence="14">PTS system sucrose-specific EIIBCA component</fullName>
        <ecNumber evidence="11">2.7.1.211</ecNumber>
    </recommendedName>
    <alternativeName>
        <fullName evidence="15">EIIBCA-Scr</fullName>
    </alternativeName>
</protein>
<comment type="subcellular location">
    <subcellularLocation>
        <location evidence="1">Cell membrane</location>
        <topology evidence="1">Multi-pass membrane protein</topology>
    </subcellularLocation>
</comment>
<keyword evidence="3" id="KW-1003">Cell membrane</keyword>
<feature type="transmembrane region" description="Helical" evidence="18">
    <location>
        <begin position="327"/>
        <end position="347"/>
    </location>
</feature>
<evidence type="ECO:0000256" key="12">
    <source>
        <dbReference type="ARBA" id="ARBA00045139"/>
    </source>
</evidence>
<dbReference type="InterPro" id="IPR001127">
    <property type="entry name" value="PTS_EIIA_1_perm"/>
</dbReference>
<dbReference type="InterPro" id="IPR003352">
    <property type="entry name" value="PTS_EIIC"/>
</dbReference>
<dbReference type="SUPFAM" id="SSF51261">
    <property type="entry name" value="Duplicated hybrid motif"/>
    <property type="match status" value="1"/>
</dbReference>
<sequence>MNNIEIAKSVIEAIGGKDNVSSVAHCATRLRIMVKDKEKIDTNRVENIEKVQGAFFNAGQFQIIFGTGTVNRIYDEVVSLGLPTSTTSEMKAEAAKQGNWFQRSVRTFGDVFVPIIPAIVATGLFMGLRGLLEAFGVVLPSDFLIYSKILTDTAFIALPALVVWSTFKVFGGNQTIGIVLGLMLISGSLPNAWEVAQGGEIVPIKFFGLVDVVGLQGSVLPAFIIGVVGANFEKWVRKYVPEVLDLLVTPFITLFVMSILGLFVLGPIFHQVEKVILSLTTTVLYLPFGLGGLIIGGTHQLIVVSGVHHIFNLLEINLLSATGQNPFNAIITAAMTAQGAAAVAIGVKTKSPKLKALTFPAALSAFLGITEPVIFGVNLRFRKPFVLSLLAGALGGALSALLGLAGTSNGITIIPGSMLYVGNQQLPQYLFMVAVSFALGFTFTYLFGYDDSMLDTPVEAEGPSSQETQEEEVGATATERTDEKLHSPIVGEVVALSEVNDPVFSSGVMGQGIAVKPSKGVVYAPADAEIAIAFPTGHAYGLKTDNGAEILIHVGIDTVSLNGKGFEAKVSQGDRVRAGDIIGTFDSEVIAANGLDDTTMVIITNTMDYAEVTPIATGSVTNKTRVLELHV</sequence>
<evidence type="ECO:0000256" key="17">
    <source>
        <dbReference type="SAM" id="MobiDB-lite"/>
    </source>
</evidence>
<keyword evidence="10 18" id="KW-0472">Membrane</keyword>
<dbReference type="GO" id="GO:0005886">
    <property type="term" value="C:plasma membrane"/>
    <property type="evidence" value="ECO:0007669"/>
    <property type="project" value="UniProtKB-SubCell"/>
</dbReference>
<dbReference type="Pfam" id="PF00367">
    <property type="entry name" value="PTS_EIIB"/>
    <property type="match status" value="1"/>
</dbReference>
<comment type="catalytic activity">
    <reaction evidence="13">
        <text>N(pros)-phospho-L-histidyl-[protein](out) + sucrose = sucrose 6(G)-phosphate(in) + L-histidyl-[protein]</text>
        <dbReference type="Rhea" id="RHEA:49236"/>
        <dbReference type="Rhea" id="RHEA-COMP:9745"/>
        <dbReference type="Rhea" id="RHEA-COMP:9746"/>
        <dbReference type="ChEBI" id="CHEBI:17992"/>
        <dbReference type="ChEBI" id="CHEBI:29979"/>
        <dbReference type="ChEBI" id="CHEBI:64837"/>
        <dbReference type="ChEBI" id="CHEBI:91002"/>
        <dbReference type="EC" id="2.7.1.211"/>
    </reaction>
</comment>
<dbReference type="GO" id="GO:0016301">
    <property type="term" value="F:kinase activity"/>
    <property type="evidence" value="ECO:0007669"/>
    <property type="project" value="UniProtKB-KW"/>
</dbReference>
<evidence type="ECO:0000256" key="6">
    <source>
        <dbReference type="ARBA" id="ARBA00022683"/>
    </source>
</evidence>
<evidence type="ECO:0000256" key="16">
    <source>
        <dbReference type="PROSITE-ProRule" id="PRU00421"/>
    </source>
</evidence>
<evidence type="ECO:0000256" key="13">
    <source>
        <dbReference type="ARBA" id="ARBA00048931"/>
    </source>
</evidence>
<accession>C8NES6</accession>
<dbReference type="PROSITE" id="PS01035">
    <property type="entry name" value="PTS_EIIB_TYPE_1_CYS"/>
    <property type="match status" value="1"/>
</dbReference>
<evidence type="ECO:0000259" key="20">
    <source>
        <dbReference type="PROSITE" id="PS51098"/>
    </source>
</evidence>
<keyword evidence="5 22" id="KW-0808">Transferase</keyword>
<keyword evidence="2" id="KW-0813">Transport</keyword>
<evidence type="ECO:0000256" key="11">
    <source>
        <dbReference type="ARBA" id="ARBA00044053"/>
    </source>
</evidence>
<comment type="function">
    <text evidence="12">The phosphoenolpyruvate-dependent sugar phosphotransferase system (sugar PTS), a major carbohydrate active transport system, catalyzes the phosphorylation of incoming sugar substrates concomitantly with their translocation across the cell membrane. This system is involved in sucrose transport.</text>
</comment>
<evidence type="ECO:0000256" key="1">
    <source>
        <dbReference type="ARBA" id="ARBA00004651"/>
    </source>
</evidence>
<dbReference type="InterPro" id="IPR013013">
    <property type="entry name" value="PTS_EIIC_1"/>
</dbReference>
<dbReference type="Gene3D" id="3.30.1360.60">
    <property type="entry name" value="Glucose permease domain IIB"/>
    <property type="match status" value="1"/>
</dbReference>
<dbReference type="NCBIfam" id="TIGR00830">
    <property type="entry name" value="PTBA"/>
    <property type="match status" value="1"/>
</dbReference>
<dbReference type="CDD" id="cd00210">
    <property type="entry name" value="PTS_IIA_glc"/>
    <property type="match status" value="1"/>
</dbReference>
<feature type="region of interest" description="Disordered" evidence="17">
    <location>
        <begin position="457"/>
        <end position="483"/>
    </location>
</feature>
<keyword evidence="7 18" id="KW-0812">Transmembrane</keyword>
<name>C8NES6_9LACT</name>
<feature type="transmembrane region" description="Helical" evidence="18">
    <location>
        <begin position="111"/>
        <end position="131"/>
    </location>
</feature>
<dbReference type="GO" id="GO:0015771">
    <property type="term" value="P:trehalose transport"/>
    <property type="evidence" value="ECO:0007669"/>
    <property type="project" value="TreeGrafter"/>
</dbReference>
<evidence type="ECO:0000256" key="4">
    <source>
        <dbReference type="ARBA" id="ARBA00022597"/>
    </source>
</evidence>
<evidence type="ECO:0000256" key="15">
    <source>
        <dbReference type="ARBA" id="ARBA00081008"/>
    </source>
</evidence>
<dbReference type="GO" id="GO:0090589">
    <property type="term" value="F:protein-phosphocysteine-trehalose phosphotransferase system transporter activity"/>
    <property type="evidence" value="ECO:0007669"/>
    <property type="project" value="TreeGrafter"/>
</dbReference>
<dbReference type="PANTHER" id="PTHR30175">
    <property type="entry name" value="PHOSPHOTRANSFERASE SYSTEM TRANSPORT PROTEIN"/>
    <property type="match status" value="1"/>
</dbReference>
<dbReference type="InterPro" id="IPR036878">
    <property type="entry name" value="Glu_permease_IIB"/>
</dbReference>
<evidence type="ECO:0000256" key="14">
    <source>
        <dbReference type="ARBA" id="ARBA00074554"/>
    </source>
</evidence>
<dbReference type="HOGENOM" id="CLU_012312_2_1_9"/>
<dbReference type="InterPro" id="IPR050558">
    <property type="entry name" value="PTS_Sugar-Specific_Components"/>
</dbReference>
<feature type="transmembrane region" description="Helical" evidence="18">
    <location>
        <begin position="426"/>
        <end position="447"/>
    </location>
</feature>
<dbReference type="Gene3D" id="2.70.70.10">
    <property type="entry name" value="Glucose Permease (Domain IIA)"/>
    <property type="match status" value="1"/>
</dbReference>
<comment type="caution">
    <text evidence="22">The sequence shown here is derived from an EMBL/GenBank/DDBJ whole genome shotgun (WGS) entry which is preliminary data.</text>
</comment>
<dbReference type="RefSeq" id="WP_005605512.1">
    <property type="nucleotide sequence ID" value="NZ_CP102283.1"/>
</dbReference>
<dbReference type="PROSITE" id="PS51098">
    <property type="entry name" value="PTS_EIIB_TYPE_1"/>
    <property type="match status" value="1"/>
</dbReference>